<dbReference type="GO" id="GO:0008233">
    <property type="term" value="F:peptidase activity"/>
    <property type="evidence" value="ECO:0007669"/>
    <property type="project" value="UniProtKB-KW"/>
</dbReference>
<feature type="domain" description="Peptidase A1" evidence="4">
    <location>
        <begin position="36"/>
        <end position="198"/>
    </location>
</feature>
<dbReference type="PANTHER" id="PTHR47967">
    <property type="entry name" value="OS07G0603500 PROTEIN-RELATED"/>
    <property type="match status" value="1"/>
</dbReference>
<evidence type="ECO:0000259" key="4">
    <source>
        <dbReference type="PROSITE" id="PS51767"/>
    </source>
</evidence>
<comment type="caution">
    <text evidence="5">The sequence shown here is derived from an EMBL/GenBank/DDBJ whole genome shotgun (WGS) entry which is preliminary data.</text>
</comment>
<evidence type="ECO:0000256" key="2">
    <source>
        <dbReference type="ARBA" id="ARBA00022670"/>
    </source>
</evidence>
<organism evidence="5 6">
    <name type="scientific">Striga hermonthica</name>
    <name type="common">Purple witchweed</name>
    <name type="synonym">Buchnera hermonthica</name>
    <dbReference type="NCBI Taxonomy" id="68872"/>
    <lineage>
        <taxon>Eukaryota</taxon>
        <taxon>Viridiplantae</taxon>
        <taxon>Streptophyta</taxon>
        <taxon>Embryophyta</taxon>
        <taxon>Tracheophyta</taxon>
        <taxon>Spermatophyta</taxon>
        <taxon>Magnoliopsida</taxon>
        <taxon>eudicotyledons</taxon>
        <taxon>Gunneridae</taxon>
        <taxon>Pentapetalae</taxon>
        <taxon>asterids</taxon>
        <taxon>lamiids</taxon>
        <taxon>Lamiales</taxon>
        <taxon>Orobanchaceae</taxon>
        <taxon>Buchnereae</taxon>
        <taxon>Striga</taxon>
    </lineage>
</organism>
<dbReference type="InterPro" id="IPR032861">
    <property type="entry name" value="TAXi_N"/>
</dbReference>
<sequence>MRLALDRSRKRLQWLQEATRHINAEVPTAYSGDVEYLAYLFIGNPAVPFLALIDTASSLTWTQCAPCRNCSAQPTPLFNPKKSSSHVALKCPNNKCKLYNPDGCDKRRPGTKCKYSIMYVDGSGTQGELATETLWFGDVPVPGVLFGCGFHSYGDVLLGCTGVLGLSRFNDSIVSQLDVPAFSYCLPTFGSNKTGRFS</sequence>
<reference evidence="5" key="1">
    <citation type="submission" date="2019-12" db="EMBL/GenBank/DDBJ databases">
        <authorList>
            <person name="Scholes J."/>
        </authorList>
    </citation>
    <scope>NUCLEOTIDE SEQUENCE</scope>
</reference>
<keyword evidence="6" id="KW-1185">Reference proteome</keyword>
<keyword evidence="3" id="KW-0378">Hydrolase</keyword>
<name>A0A9N7N5B7_STRHE</name>
<comment type="similarity">
    <text evidence="1">Belongs to the peptidase A1 family.</text>
</comment>
<dbReference type="GO" id="GO:0006508">
    <property type="term" value="P:proteolysis"/>
    <property type="evidence" value="ECO:0007669"/>
    <property type="project" value="UniProtKB-KW"/>
</dbReference>
<dbReference type="GO" id="GO:0005576">
    <property type="term" value="C:extracellular region"/>
    <property type="evidence" value="ECO:0007669"/>
    <property type="project" value="TreeGrafter"/>
</dbReference>
<dbReference type="SUPFAM" id="SSF50630">
    <property type="entry name" value="Acid proteases"/>
    <property type="match status" value="1"/>
</dbReference>
<dbReference type="PANTHER" id="PTHR47967:SF23">
    <property type="entry name" value="OS04G0448300 PROTEIN"/>
    <property type="match status" value="1"/>
</dbReference>
<dbReference type="Proteomes" id="UP001153555">
    <property type="component" value="Unassembled WGS sequence"/>
</dbReference>
<dbReference type="InterPro" id="IPR021109">
    <property type="entry name" value="Peptidase_aspartic_dom_sf"/>
</dbReference>
<dbReference type="EMBL" id="CACSLK010027750">
    <property type="protein sequence ID" value="CAA0827094.1"/>
    <property type="molecule type" value="Genomic_DNA"/>
</dbReference>
<evidence type="ECO:0000256" key="3">
    <source>
        <dbReference type="ARBA" id="ARBA00022801"/>
    </source>
</evidence>
<dbReference type="AlphaFoldDB" id="A0A9N7N5B7"/>
<evidence type="ECO:0000313" key="5">
    <source>
        <dbReference type="EMBL" id="CAA0827094.1"/>
    </source>
</evidence>
<feature type="non-terminal residue" evidence="5">
    <location>
        <position position="198"/>
    </location>
</feature>
<dbReference type="Pfam" id="PF14543">
    <property type="entry name" value="TAXi_N"/>
    <property type="match status" value="1"/>
</dbReference>
<gene>
    <name evidence="5" type="ORF">SHERM_22789</name>
</gene>
<proteinExistence type="inferred from homology"/>
<dbReference type="InterPro" id="IPR033121">
    <property type="entry name" value="PEPTIDASE_A1"/>
</dbReference>
<dbReference type="Gene3D" id="2.40.70.10">
    <property type="entry name" value="Acid Proteases"/>
    <property type="match status" value="1"/>
</dbReference>
<dbReference type="PROSITE" id="PS51767">
    <property type="entry name" value="PEPTIDASE_A1"/>
    <property type="match status" value="1"/>
</dbReference>
<evidence type="ECO:0000256" key="1">
    <source>
        <dbReference type="ARBA" id="ARBA00007447"/>
    </source>
</evidence>
<accession>A0A9N7N5B7</accession>
<dbReference type="OrthoDB" id="660550at2759"/>
<keyword evidence="2 5" id="KW-0645">Protease</keyword>
<evidence type="ECO:0000313" key="6">
    <source>
        <dbReference type="Proteomes" id="UP001153555"/>
    </source>
</evidence>
<dbReference type="InterPro" id="IPR051708">
    <property type="entry name" value="Plant_Aspart_Prot_A1"/>
</dbReference>
<protein>
    <submittedName>
        <fullName evidence="5">Eukaryotic aspartyl protease family protein</fullName>
    </submittedName>
</protein>